<dbReference type="Proteomes" id="UP000734854">
    <property type="component" value="Unassembled WGS sequence"/>
</dbReference>
<evidence type="ECO:0000256" key="1">
    <source>
        <dbReference type="SAM" id="MobiDB-lite"/>
    </source>
</evidence>
<gene>
    <name evidence="2" type="ORF">ZIOFF_067821</name>
</gene>
<comment type="caution">
    <text evidence="2">The sequence shown here is derived from an EMBL/GenBank/DDBJ whole genome shotgun (WGS) entry which is preliminary data.</text>
</comment>
<dbReference type="EMBL" id="JACMSC010000019">
    <property type="protein sequence ID" value="KAG6473902.1"/>
    <property type="molecule type" value="Genomic_DNA"/>
</dbReference>
<evidence type="ECO:0000313" key="3">
    <source>
        <dbReference type="Proteomes" id="UP000734854"/>
    </source>
</evidence>
<name>A0A8J5C7C8_ZINOF</name>
<evidence type="ECO:0000313" key="2">
    <source>
        <dbReference type="EMBL" id="KAG6473902.1"/>
    </source>
</evidence>
<proteinExistence type="predicted"/>
<protein>
    <submittedName>
        <fullName evidence="2">Uncharacterized protein</fullName>
    </submittedName>
</protein>
<keyword evidence="3" id="KW-1185">Reference proteome</keyword>
<accession>A0A8J5C7C8</accession>
<reference evidence="2 3" key="1">
    <citation type="submission" date="2020-08" db="EMBL/GenBank/DDBJ databases">
        <title>Plant Genome Project.</title>
        <authorList>
            <person name="Zhang R.-G."/>
        </authorList>
    </citation>
    <scope>NUCLEOTIDE SEQUENCE [LARGE SCALE GENOMIC DNA]</scope>
    <source>
        <tissue evidence="2">Rhizome</tissue>
    </source>
</reference>
<dbReference type="AlphaFoldDB" id="A0A8J5C7C8"/>
<feature type="region of interest" description="Disordered" evidence="1">
    <location>
        <begin position="1"/>
        <end position="54"/>
    </location>
</feature>
<sequence>MGNVNGRYEIEDDNSFGRSRPDADDSSVDARGTRSVDSVDECPPESPGRSRTPLMFAPQYSKHEIISVPESFLLGLLWSSSYRKSCFAHKLNVFVPSE</sequence>
<organism evidence="2 3">
    <name type="scientific">Zingiber officinale</name>
    <name type="common">Ginger</name>
    <name type="synonym">Amomum zingiber</name>
    <dbReference type="NCBI Taxonomy" id="94328"/>
    <lineage>
        <taxon>Eukaryota</taxon>
        <taxon>Viridiplantae</taxon>
        <taxon>Streptophyta</taxon>
        <taxon>Embryophyta</taxon>
        <taxon>Tracheophyta</taxon>
        <taxon>Spermatophyta</taxon>
        <taxon>Magnoliopsida</taxon>
        <taxon>Liliopsida</taxon>
        <taxon>Zingiberales</taxon>
        <taxon>Zingiberaceae</taxon>
        <taxon>Zingiber</taxon>
    </lineage>
</organism>